<accession>A0A543FQZ9</accession>
<dbReference type="EMBL" id="VFPH01000003">
    <property type="protein sequence ID" value="TQM36246.1"/>
    <property type="molecule type" value="Genomic_DNA"/>
</dbReference>
<evidence type="ECO:0000313" key="1">
    <source>
        <dbReference type="EMBL" id="TQM36246.1"/>
    </source>
</evidence>
<dbReference type="Pfam" id="PF13671">
    <property type="entry name" value="AAA_33"/>
    <property type="match status" value="1"/>
</dbReference>
<name>A0A543FQZ9_9PSEU</name>
<reference evidence="1 2" key="1">
    <citation type="submission" date="2019-06" db="EMBL/GenBank/DDBJ databases">
        <title>Sequencing the genomes of 1000 actinobacteria strains.</title>
        <authorList>
            <person name="Klenk H.-P."/>
        </authorList>
    </citation>
    <scope>NUCLEOTIDE SEQUENCE [LARGE SCALE GENOMIC DNA]</scope>
    <source>
        <strain evidence="1 2">DSM 45511</strain>
    </source>
</reference>
<organism evidence="1 2">
    <name type="scientific">Pseudonocardia cypriaca</name>
    <dbReference type="NCBI Taxonomy" id="882449"/>
    <lineage>
        <taxon>Bacteria</taxon>
        <taxon>Bacillati</taxon>
        <taxon>Actinomycetota</taxon>
        <taxon>Actinomycetes</taxon>
        <taxon>Pseudonocardiales</taxon>
        <taxon>Pseudonocardiaceae</taxon>
        <taxon>Pseudonocardia</taxon>
    </lineage>
</organism>
<dbReference type="SUPFAM" id="SSF52540">
    <property type="entry name" value="P-loop containing nucleoside triphosphate hydrolases"/>
    <property type="match status" value="1"/>
</dbReference>
<dbReference type="Proteomes" id="UP000319818">
    <property type="component" value="Unassembled WGS sequence"/>
</dbReference>
<gene>
    <name evidence="1" type="ORF">FB388_7703</name>
</gene>
<dbReference type="AlphaFoldDB" id="A0A543FQZ9"/>
<proteinExistence type="predicted"/>
<keyword evidence="2" id="KW-1185">Reference proteome</keyword>
<comment type="caution">
    <text evidence="1">The sequence shown here is derived from an EMBL/GenBank/DDBJ whole genome shotgun (WGS) entry which is preliminary data.</text>
</comment>
<evidence type="ECO:0000313" key="2">
    <source>
        <dbReference type="Proteomes" id="UP000319818"/>
    </source>
</evidence>
<dbReference type="InterPro" id="IPR027417">
    <property type="entry name" value="P-loop_NTPase"/>
</dbReference>
<sequence length="235" mass="25917">MPSEPGALSERAAPSRHQHPVDLQICLGCGARFTHPVVAPDAAVLICGDCGHRQPFRRLPLFALTGPSGAGKSTVARLLPQALADVAVVVEQDVLWTPGLQDPADDFADFRRIWLRTAAMIHQSGRPVVLVGTVVPEQFERRPERAFVGEIHYLALVADSDVLRSRLSARPAWRGWDEPRIAETVEFNHWLRRNGPVLAPPVELVDTTALGLAETADRVVEWVRRGVVQFRKVEA</sequence>
<dbReference type="Gene3D" id="3.40.50.300">
    <property type="entry name" value="P-loop containing nucleotide triphosphate hydrolases"/>
    <property type="match status" value="1"/>
</dbReference>
<protein>
    <submittedName>
        <fullName evidence="1">AAA domain-containing protein</fullName>
    </submittedName>
</protein>